<keyword evidence="1" id="KW-0812">Transmembrane</keyword>
<gene>
    <name evidence="2" type="ORF">B0H67DRAFT_45299</name>
</gene>
<protein>
    <submittedName>
        <fullName evidence="2">Uncharacterized protein</fullName>
    </submittedName>
</protein>
<evidence type="ECO:0000313" key="2">
    <source>
        <dbReference type="EMBL" id="KAK0730658.1"/>
    </source>
</evidence>
<dbReference type="EMBL" id="JAUKUA010000001">
    <property type="protein sequence ID" value="KAK0730658.1"/>
    <property type="molecule type" value="Genomic_DNA"/>
</dbReference>
<sequence>MTCISRKGEKCIWGCMALMEAAEGVPLPIRPHHRIGDRSSTRLDRFFGFVLVFFFFFFFLMTLFVSRRRTIRGLGNGKTCRFHLIGIWCISTLLGCKASASVKGVKNGLCIPGLAMRHCHVFATSRTRCAHRASDGRENNDEVRTTKHGRRWKEEYLFLLFNTVPFFTMMKCNWAQATTACFSYFLLFLIVDLELGDMLCFLVILLSLHATTMMTCVALLLLFLRYHLLNFVIL</sequence>
<accession>A0AA40BAY4</accession>
<reference evidence="2" key="1">
    <citation type="submission" date="2023-06" db="EMBL/GenBank/DDBJ databases">
        <title>Genome-scale phylogeny and comparative genomics of the fungal order Sordariales.</title>
        <authorList>
            <consortium name="Lawrence Berkeley National Laboratory"/>
            <person name="Hensen N."/>
            <person name="Bonometti L."/>
            <person name="Westerberg I."/>
            <person name="Brannstrom I.O."/>
            <person name="Guillou S."/>
            <person name="Cros-Aarteil S."/>
            <person name="Calhoun S."/>
            <person name="Haridas S."/>
            <person name="Kuo A."/>
            <person name="Mondo S."/>
            <person name="Pangilinan J."/>
            <person name="Riley R."/>
            <person name="Labutti K."/>
            <person name="Andreopoulos B."/>
            <person name="Lipzen A."/>
            <person name="Chen C."/>
            <person name="Yanf M."/>
            <person name="Daum C."/>
            <person name="Ng V."/>
            <person name="Clum A."/>
            <person name="Steindorff A."/>
            <person name="Ohm R."/>
            <person name="Martin F."/>
            <person name="Silar P."/>
            <person name="Natvig D."/>
            <person name="Lalanne C."/>
            <person name="Gautier V."/>
            <person name="Ament-Velasquez S.L."/>
            <person name="Kruys A."/>
            <person name="Hutchinson M.I."/>
            <person name="Powell A.J."/>
            <person name="Barry K."/>
            <person name="Miller A.N."/>
            <person name="Grigoriev I.V."/>
            <person name="Debuchy R."/>
            <person name="Gladieux P."/>
            <person name="Thoren M.H."/>
            <person name="Johannesson H."/>
        </authorList>
    </citation>
    <scope>NUCLEOTIDE SEQUENCE</scope>
    <source>
        <strain evidence="2">SMH4607-1</strain>
    </source>
</reference>
<name>A0AA40BAY4_9PEZI</name>
<proteinExistence type="predicted"/>
<keyword evidence="3" id="KW-1185">Reference proteome</keyword>
<evidence type="ECO:0000313" key="3">
    <source>
        <dbReference type="Proteomes" id="UP001172102"/>
    </source>
</evidence>
<dbReference type="AlphaFoldDB" id="A0AA40BAY4"/>
<keyword evidence="1" id="KW-0472">Membrane</keyword>
<feature type="transmembrane region" description="Helical" evidence="1">
    <location>
        <begin position="46"/>
        <end position="65"/>
    </location>
</feature>
<evidence type="ECO:0000256" key="1">
    <source>
        <dbReference type="SAM" id="Phobius"/>
    </source>
</evidence>
<comment type="caution">
    <text evidence="2">The sequence shown here is derived from an EMBL/GenBank/DDBJ whole genome shotgun (WGS) entry which is preliminary data.</text>
</comment>
<dbReference type="Proteomes" id="UP001172102">
    <property type="component" value="Unassembled WGS sequence"/>
</dbReference>
<keyword evidence="1" id="KW-1133">Transmembrane helix</keyword>
<organism evidence="2 3">
    <name type="scientific">Lasiosphaeris hirsuta</name>
    <dbReference type="NCBI Taxonomy" id="260670"/>
    <lineage>
        <taxon>Eukaryota</taxon>
        <taxon>Fungi</taxon>
        <taxon>Dikarya</taxon>
        <taxon>Ascomycota</taxon>
        <taxon>Pezizomycotina</taxon>
        <taxon>Sordariomycetes</taxon>
        <taxon>Sordariomycetidae</taxon>
        <taxon>Sordariales</taxon>
        <taxon>Lasiosphaeriaceae</taxon>
        <taxon>Lasiosphaeris</taxon>
    </lineage>
</organism>